<dbReference type="Proteomes" id="UP001165060">
    <property type="component" value="Unassembled WGS sequence"/>
</dbReference>
<comment type="caution">
    <text evidence="1">The sequence shown here is derived from an EMBL/GenBank/DDBJ whole genome shotgun (WGS) entry which is preliminary data.</text>
</comment>
<feature type="non-terminal residue" evidence="1">
    <location>
        <position position="1"/>
    </location>
</feature>
<gene>
    <name evidence="1" type="ORF">TeGR_g11312</name>
</gene>
<keyword evidence="2" id="KW-1185">Reference proteome</keyword>
<organism evidence="1 2">
    <name type="scientific">Tetraparma gracilis</name>
    <dbReference type="NCBI Taxonomy" id="2962635"/>
    <lineage>
        <taxon>Eukaryota</taxon>
        <taxon>Sar</taxon>
        <taxon>Stramenopiles</taxon>
        <taxon>Ochrophyta</taxon>
        <taxon>Bolidophyceae</taxon>
        <taxon>Parmales</taxon>
        <taxon>Triparmaceae</taxon>
        <taxon>Tetraparma</taxon>
    </lineage>
</organism>
<proteinExistence type="predicted"/>
<protein>
    <submittedName>
        <fullName evidence="1">Uncharacterized protein</fullName>
    </submittedName>
</protein>
<sequence>GEVDMGKVVEWKECYMEAAMGVLEVCRENKKNRGEGGEEAEVVLNSPTLQFIEELARQVGDQAELWPVALLADTLQRLVKELSGANDAFVS</sequence>
<dbReference type="EMBL" id="BRYB01002717">
    <property type="protein sequence ID" value="GMI24498.1"/>
    <property type="molecule type" value="Genomic_DNA"/>
</dbReference>
<name>A0ABQ6MEB3_9STRA</name>
<evidence type="ECO:0000313" key="1">
    <source>
        <dbReference type="EMBL" id="GMI24498.1"/>
    </source>
</evidence>
<reference evidence="1 2" key="1">
    <citation type="journal article" date="2023" name="Commun. Biol.">
        <title>Genome analysis of Parmales, the sister group of diatoms, reveals the evolutionary specialization of diatoms from phago-mixotrophs to photoautotrophs.</title>
        <authorList>
            <person name="Ban H."/>
            <person name="Sato S."/>
            <person name="Yoshikawa S."/>
            <person name="Yamada K."/>
            <person name="Nakamura Y."/>
            <person name="Ichinomiya M."/>
            <person name="Sato N."/>
            <person name="Blanc-Mathieu R."/>
            <person name="Endo H."/>
            <person name="Kuwata A."/>
            <person name="Ogata H."/>
        </authorList>
    </citation>
    <scope>NUCLEOTIDE SEQUENCE [LARGE SCALE GENOMIC DNA]</scope>
</reference>
<evidence type="ECO:0000313" key="2">
    <source>
        <dbReference type="Proteomes" id="UP001165060"/>
    </source>
</evidence>
<accession>A0ABQ6MEB3</accession>